<evidence type="ECO:0000256" key="4">
    <source>
        <dbReference type="ARBA" id="ARBA00022691"/>
    </source>
</evidence>
<dbReference type="InterPro" id="IPR007197">
    <property type="entry name" value="rSAM"/>
</dbReference>
<dbReference type="EMBL" id="JANFXK010000001">
    <property type="protein sequence ID" value="MCQ4635377.1"/>
    <property type="molecule type" value="Genomic_DNA"/>
</dbReference>
<keyword evidence="13" id="KW-1185">Reference proteome</keyword>
<dbReference type="PANTHER" id="PTHR30352:SF4">
    <property type="entry name" value="PYRUVATE FORMATE-LYASE 2-ACTIVATING ENZYME"/>
    <property type="match status" value="1"/>
</dbReference>
<feature type="domain" description="4Fe-4S ferredoxin-type" evidence="10">
    <location>
        <begin position="72"/>
        <end position="101"/>
    </location>
</feature>
<dbReference type="SFLD" id="SFLDG01066">
    <property type="entry name" value="organic_radical-activating_enz"/>
    <property type="match status" value="1"/>
</dbReference>
<keyword evidence="8" id="KW-0411">Iron-sulfur</keyword>
<accession>A0ABT1RJL0</accession>
<comment type="catalytic activity">
    <reaction evidence="9">
        <text>glycyl-[protein] + reduced [flavodoxin] + S-adenosyl-L-methionine = glycin-2-yl radical-[protein] + semiquinone [flavodoxin] + 5'-deoxyadenosine + L-methionine + H(+)</text>
        <dbReference type="Rhea" id="RHEA:61976"/>
        <dbReference type="Rhea" id="RHEA-COMP:10622"/>
        <dbReference type="Rhea" id="RHEA-COMP:14480"/>
        <dbReference type="Rhea" id="RHEA-COMP:15993"/>
        <dbReference type="Rhea" id="RHEA-COMP:15994"/>
        <dbReference type="ChEBI" id="CHEBI:15378"/>
        <dbReference type="ChEBI" id="CHEBI:17319"/>
        <dbReference type="ChEBI" id="CHEBI:29947"/>
        <dbReference type="ChEBI" id="CHEBI:32722"/>
        <dbReference type="ChEBI" id="CHEBI:57618"/>
        <dbReference type="ChEBI" id="CHEBI:57844"/>
        <dbReference type="ChEBI" id="CHEBI:59789"/>
        <dbReference type="ChEBI" id="CHEBI:140311"/>
    </reaction>
</comment>
<dbReference type="Pfam" id="PF00037">
    <property type="entry name" value="Fer4"/>
    <property type="match status" value="1"/>
</dbReference>
<evidence type="ECO:0000313" key="12">
    <source>
        <dbReference type="EMBL" id="MCQ4635377.1"/>
    </source>
</evidence>
<protein>
    <submittedName>
        <fullName evidence="12">Glycyl-radical enzyme activating protein</fullName>
    </submittedName>
</protein>
<dbReference type="Pfam" id="PF04055">
    <property type="entry name" value="Radical_SAM"/>
    <property type="match status" value="1"/>
</dbReference>
<comment type="caution">
    <text evidence="12">The sequence shown here is derived from an EMBL/GenBank/DDBJ whole genome shotgun (WGS) entry which is preliminary data.</text>
</comment>
<evidence type="ECO:0000259" key="10">
    <source>
        <dbReference type="PROSITE" id="PS51379"/>
    </source>
</evidence>
<dbReference type="InterPro" id="IPR034457">
    <property type="entry name" value="Organic_radical-activating"/>
</dbReference>
<dbReference type="PROSITE" id="PS01087">
    <property type="entry name" value="RADICAL_ACTIVATING"/>
    <property type="match status" value="1"/>
</dbReference>
<gene>
    <name evidence="12" type="ORF">NE619_01430</name>
</gene>
<evidence type="ECO:0000256" key="6">
    <source>
        <dbReference type="ARBA" id="ARBA00023002"/>
    </source>
</evidence>
<dbReference type="PANTHER" id="PTHR30352">
    <property type="entry name" value="PYRUVATE FORMATE-LYASE-ACTIVATING ENZYME"/>
    <property type="match status" value="1"/>
</dbReference>
<sequence length="296" mass="33412">MIGTIFDIQKYSLHDGPGIRTLVFMKGCPLRCIWCSNPESQSGECQVGYTLKNCIKCGRCAEICPEQAIDKEDFHIDWEKCVSCGSCAACCPVQAKKKIGYGISEEDLLDKIREDRLFYRNSGGGATIGGGEPAVQSQFVNRVLKRCRKDSIHTCIETCAYAEEDKFQETIEYADLVLFDLKHMDSRIHKKLTGAGNELILKNAHNIKQDVVFRVPLIPGLNDSRENLEETFSFAAGLENAKGVELLPYHNLGESKYPWIGKDYQLKTLEKYSEEQKEELRQWIAGENFPIGIKLL</sequence>
<dbReference type="NCBIfam" id="TIGR02494">
    <property type="entry name" value="PFLE_PFLC"/>
    <property type="match status" value="1"/>
</dbReference>
<evidence type="ECO:0000259" key="11">
    <source>
        <dbReference type="PROSITE" id="PS51918"/>
    </source>
</evidence>
<dbReference type="InterPro" id="IPR001989">
    <property type="entry name" value="Radical_activat_CS"/>
</dbReference>
<keyword evidence="5" id="KW-0479">Metal-binding</keyword>
<keyword evidence="7" id="KW-0408">Iron</keyword>
<dbReference type="PROSITE" id="PS51918">
    <property type="entry name" value="RADICAL_SAM"/>
    <property type="match status" value="1"/>
</dbReference>
<dbReference type="PIRSF" id="PIRSF000371">
    <property type="entry name" value="PFL_act_enz"/>
    <property type="match status" value="1"/>
</dbReference>
<reference evidence="12 13" key="1">
    <citation type="submission" date="2022-06" db="EMBL/GenBank/DDBJ databases">
        <title>Isolation of gut microbiota from human fecal samples.</title>
        <authorList>
            <person name="Pamer E.G."/>
            <person name="Barat B."/>
            <person name="Waligurski E."/>
            <person name="Medina S."/>
            <person name="Paddock L."/>
            <person name="Mostad J."/>
        </authorList>
    </citation>
    <scope>NUCLEOTIDE SEQUENCE [LARGE SCALE GENOMIC DNA]</scope>
    <source>
        <strain evidence="12 13">SL.3.17</strain>
    </source>
</reference>
<feature type="domain" description="4Fe-4S ferredoxin-type" evidence="10">
    <location>
        <begin position="43"/>
        <end position="70"/>
    </location>
</feature>
<evidence type="ECO:0000256" key="9">
    <source>
        <dbReference type="ARBA" id="ARBA00047365"/>
    </source>
</evidence>
<evidence type="ECO:0000313" key="13">
    <source>
        <dbReference type="Proteomes" id="UP001524502"/>
    </source>
</evidence>
<feature type="domain" description="Radical SAM core" evidence="11">
    <location>
        <begin position="14"/>
        <end position="290"/>
    </location>
</feature>
<proteinExistence type="inferred from homology"/>
<dbReference type="SFLD" id="SFLDS00029">
    <property type="entry name" value="Radical_SAM"/>
    <property type="match status" value="1"/>
</dbReference>
<name>A0ABT1RJL0_9FIRM</name>
<evidence type="ECO:0000256" key="7">
    <source>
        <dbReference type="ARBA" id="ARBA00023004"/>
    </source>
</evidence>
<dbReference type="SUPFAM" id="SSF102114">
    <property type="entry name" value="Radical SAM enzymes"/>
    <property type="match status" value="1"/>
</dbReference>
<evidence type="ECO:0000256" key="3">
    <source>
        <dbReference type="ARBA" id="ARBA00022485"/>
    </source>
</evidence>
<dbReference type="Gene3D" id="3.30.70.20">
    <property type="match status" value="1"/>
</dbReference>
<organism evidence="12 13">
    <name type="scientific">Anaerovorax odorimutans</name>
    <dbReference type="NCBI Taxonomy" id="109327"/>
    <lineage>
        <taxon>Bacteria</taxon>
        <taxon>Bacillati</taxon>
        <taxon>Bacillota</taxon>
        <taxon>Clostridia</taxon>
        <taxon>Peptostreptococcales</taxon>
        <taxon>Anaerovoracaceae</taxon>
        <taxon>Anaerovorax</taxon>
    </lineage>
</organism>
<evidence type="ECO:0000256" key="1">
    <source>
        <dbReference type="ARBA" id="ARBA00001966"/>
    </source>
</evidence>
<dbReference type="PROSITE" id="PS51379">
    <property type="entry name" value="4FE4S_FER_2"/>
    <property type="match status" value="2"/>
</dbReference>
<evidence type="ECO:0000256" key="5">
    <source>
        <dbReference type="ARBA" id="ARBA00022723"/>
    </source>
</evidence>
<dbReference type="SUPFAM" id="SSF54862">
    <property type="entry name" value="4Fe-4S ferredoxins"/>
    <property type="match status" value="1"/>
</dbReference>
<comment type="similarity">
    <text evidence="2">Belongs to the organic radical-activating enzymes family.</text>
</comment>
<dbReference type="InterPro" id="IPR058240">
    <property type="entry name" value="rSAM_sf"/>
</dbReference>
<keyword evidence="4" id="KW-0949">S-adenosyl-L-methionine</keyword>
<dbReference type="InterPro" id="IPR012839">
    <property type="entry name" value="Organic_radical_activase"/>
</dbReference>
<dbReference type="InterPro" id="IPR013785">
    <property type="entry name" value="Aldolase_TIM"/>
</dbReference>
<dbReference type="InterPro" id="IPR017896">
    <property type="entry name" value="4Fe4S_Fe-S-bd"/>
</dbReference>
<evidence type="ECO:0000256" key="8">
    <source>
        <dbReference type="ARBA" id="ARBA00023014"/>
    </source>
</evidence>
<comment type="cofactor">
    <cofactor evidence="1">
        <name>[4Fe-4S] cluster</name>
        <dbReference type="ChEBI" id="CHEBI:49883"/>
    </cofactor>
</comment>
<dbReference type="SFLD" id="SFLDG01118">
    <property type="entry name" value="activating_enzymes__group_2"/>
    <property type="match status" value="1"/>
</dbReference>
<dbReference type="Gene3D" id="3.20.20.70">
    <property type="entry name" value="Aldolase class I"/>
    <property type="match status" value="1"/>
</dbReference>
<keyword evidence="3" id="KW-0004">4Fe-4S</keyword>
<keyword evidence="6" id="KW-0560">Oxidoreductase</keyword>
<evidence type="ECO:0000256" key="2">
    <source>
        <dbReference type="ARBA" id="ARBA00009777"/>
    </source>
</evidence>
<dbReference type="InterPro" id="IPR040074">
    <property type="entry name" value="BssD/PflA/YjjW"/>
</dbReference>
<dbReference type="Proteomes" id="UP001524502">
    <property type="component" value="Unassembled WGS sequence"/>
</dbReference>
<dbReference type="RefSeq" id="WP_256130569.1">
    <property type="nucleotide sequence ID" value="NZ_JANFXK010000001.1"/>
</dbReference>